<comment type="caution">
    <text evidence="2">The sequence shown here is derived from an EMBL/GenBank/DDBJ whole genome shotgun (WGS) entry which is preliminary data.</text>
</comment>
<dbReference type="EMBL" id="BMML01000035">
    <property type="protein sequence ID" value="GGN41946.1"/>
    <property type="molecule type" value="Genomic_DNA"/>
</dbReference>
<feature type="compositionally biased region" description="Pro residues" evidence="1">
    <location>
        <begin position="129"/>
        <end position="141"/>
    </location>
</feature>
<keyword evidence="3" id="KW-1185">Reference proteome</keyword>
<name>A0A917XNP7_9ACTN</name>
<feature type="region of interest" description="Disordered" evidence="1">
    <location>
        <begin position="109"/>
        <end position="167"/>
    </location>
</feature>
<evidence type="ECO:0000313" key="3">
    <source>
        <dbReference type="Proteomes" id="UP000653411"/>
    </source>
</evidence>
<dbReference type="AlphaFoldDB" id="A0A917XNP7"/>
<proteinExistence type="predicted"/>
<accession>A0A917XNP7</accession>
<protein>
    <submittedName>
        <fullName evidence="2">DNA-binding protein</fullName>
    </submittedName>
</protein>
<reference evidence="2" key="2">
    <citation type="submission" date="2020-09" db="EMBL/GenBank/DDBJ databases">
        <authorList>
            <person name="Sun Q."/>
            <person name="Zhou Y."/>
        </authorList>
    </citation>
    <scope>NUCLEOTIDE SEQUENCE</scope>
    <source>
        <strain evidence="2">CGMCC 4.7110</strain>
    </source>
</reference>
<dbReference type="GO" id="GO:0003677">
    <property type="term" value="F:DNA binding"/>
    <property type="evidence" value="ECO:0007669"/>
    <property type="project" value="UniProtKB-KW"/>
</dbReference>
<dbReference type="RefSeq" id="WP_189268828.1">
    <property type="nucleotide sequence ID" value="NZ_BMML01000035.1"/>
</dbReference>
<gene>
    <name evidence="2" type="ORF">GCM10011578_090790</name>
</gene>
<dbReference type="Proteomes" id="UP000653411">
    <property type="component" value="Unassembled WGS sequence"/>
</dbReference>
<keyword evidence="2" id="KW-0238">DNA-binding</keyword>
<feature type="compositionally biased region" description="Pro residues" evidence="1">
    <location>
        <begin position="148"/>
        <end position="158"/>
    </location>
</feature>
<evidence type="ECO:0000313" key="2">
    <source>
        <dbReference type="EMBL" id="GGN41946.1"/>
    </source>
</evidence>
<sequence length="284" mass="31111">MDAEHTSAPSRARSAVPEANPSYGVTHVNVRLTTRYTVVDNRLLQHRGLSLTAIGLAGHIQSLPTGARVDIKTLTARFPEGEVRVAAALRELEAHGYLSRTRERLPNGRVVSRTVSYNQPTGPEDVPEVTPPPPPTPAPPPRPERTRPPAPPRPPLPEPTHSAPDPRRTATALLSRLHHEDPRLLLAEREVVRLAPAVDAWLERGASPEAVRRTLTSCLPTEPLLHPAGLLAHRLTEYLPPPLPPAPPRPLPFQDCDGCDRPFRAAEPGRCRDCRPRPQLPKAS</sequence>
<reference evidence="2" key="1">
    <citation type="journal article" date="2014" name="Int. J. Syst. Evol. Microbiol.">
        <title>Complete genome sequence of Corynebacterium casei LMG S-19264T (=DSM 44701T), isolated from a smear-ripened cheese.</title>
        <authorList>
            <consortium name="US DOE Joint Genome Institute (JGI-PGF)"/>
            <person name="Walter F."/>
            <person name="Albersmeier A."/>
            <person name="Kalinowski J."/>
            <person name="Ruckert C."/>
        </authorList>
    </citation>
    <scope>NUCLEOTIDE SEQUENCE</scope>
    <source>
        <strain evidence="2">CGMCC 4.7110</strain>
    </source>
</reference>
<organism evidence="2 3">
    <name type="scientific">Streptomyces fuscichromogenes</name>
    <dbReference type="NCBI Taxonomy" id="1324013"/>
    <lineage>
        <taxon>Bacteria</taxon>
        <taxon>Bacillati</taxon>
        <taxon>Actinomycetota</taxon>
        <taxon>Actinomycetes</taxon>
        <taxon>Kitasatosporales</taxon>
        <taxon>Streptomycetaceae</taxon>
        <taxon>Streptomyces</taxon>
    </lineage>
</organism>
<evidence type="ECO:0000256" key="1">
    <source>
        <dbReference type="SAM" id="MobiDB-lite"/>
    </source>
</evidence>
<feature type="region of interest" description="Disordered" evidence="1">
    <location>
        <begin position="1"/>
        <end position="21"/>
    </location>
</feature>